<reference evidence="1" key="1">
    <citation type="journal article" date="2015" name="Proc. Natl. Acad. Sci. U.S.A.">
        <title>Networks of energetic and metabolic interactions define dynamics in microbial communities.</title>
        <authorList>
            <person name="Embree M."/>
            <person name="Liu J.K."/>
            <person name="Al-Bassam M.M."/>
            <person name="Zengler K."/>
        </authorList>
    </citation>
    <scope>NUCLEOTIDE SEQUENCE</scope>
</reference>
<sequence>MGERKSEKLYVSVPSVVNRDALTQPQRHRGTEAIFSA</sequence>
<name>A0A0W8FAB5_9ZZZZ</name>
<proteinExistence type="predicted"/>
<dbReference type="EMBL" id="LNQE01001419">
    <property type="protein sequence ID" value="KUG17836.1"/>
    <property type="molecule type" value="Genomic_DNA"/>
</dbReference>
<comment type="caution">
    <text evidence="1">The sequence shown here is derived from an EMBL/GenBank/DDBJ whole genome shotgun (WGS) entry which is preliminary data.</text>
</comment>
<organism evidence="1">
    <name type="scientific">hydrocarbon metagenome</name>
    <dbReference type="NCBI Taxonomy" id="938273"/>
    <lineage>
        <taxon>unclassified sequences</taxon>
        <taxon>metagenomes</taxon>
        <taxon>ecological metagenomes</taxon>
    </lineage>
</organism>
<evidence type="ECO:0000313" key="1">
    <source>
        <dbReference type="EMBL" id="KUG17836.1"/>
    </source>
</evidence>
<gene>
    <name evidence="1" type="ORF">ASZ90_012479</name>
</gene>
<accession>A0A0W8FAB5</accession>
<dbReference type="AlphaFoldDB" id="A0A0W8FAB5"/>
<protein>
    <submittedName>
        <fullName evidence="1">Uncharacterized protein</fullName>
    </submittedName>
</protein>